<dbReference type="PROSITE" id="PS51462">
    <property type="entry name" value="NUDIX"/>
    <property type="match status" value="1"/>
</dbReference>
<comment type="caution">
    <text evidence="4">The sequence shown here is derived from an EMBL/GenBank/DDBJ whole genome shotgun (WGS) entry which is preliminary data.</text>
</comment>
<dbReference type="EMBL" id="JBHTLT010000028">
    <property type="protein sequence ID" value="MFD1204652.1"/>
    <property type="molecule type" value="Genomic_DNA"/>
</dbReference>
<dbReference type="PANTHER" id="PTHR43046">
    <property type="entry name" value="GDP-MANNOSE MANNOSYL HYDROLASE"/>
    <property type="match status" value="1"/>
</dbReference>
<organism evidence="4 5">
    <name type="scientific">Sporosarcina contaminans</name>
    <dbReference type="NCBI Taxonomy" id="633403"/>
    <lineage>
        <taxon>Bacteria</taxon>
        <taxon>Bacillati</taxon>
        <taxon>Bacillota</taxon>
        <taxon>Bacilli</taxon>
        <taxon>Bacillales</taxon>
        <taxon>Caryophanaceae</taxon>
        <taxon>Sporosarcina</taxon>
    </lineage>
</organism>
<protein>
    <submittedName>
        <fullName evidence="4">NUDIX hydrolase</fullName>
    </submittedName>
</protein>
<dbReference type="Pfam" id="PF00293">
    <property type="entry name" value="NUDIX"/>
    <property type="match status" value="1"/>
</dbReference>
<gene>
    <name evidence="4" type="ORF">ACFQ38_05940</name>
</gene>
<sequence>MHPRATALGIIIKEDDILLEEKIGKHSQGNGYYYRPIGGTIEFGETSDETLIREFREEIGAEIRIIRYIACLENIFTIEGIIGHEITQIYLVELVDKKLYENATFAVKEQTKVTTAKWIYKEDLFSGQKSIYPNGIVNLLKGIFYKS</sequence>
<proteinExistence type="predicted"/>
<evidence type="ECO:0000313" key="5">
    <source>
        <dbReference type="Proteomes" id="UP001597231"/>
    </source>
</evidence>
<name>A0ABW3TVV7_9BACL</name>
<dbReference type="PROSITE" id="PS00893">
    <property type="entry name" value="NUDIX_BOX"/>
    <property type="match status" value="1"/>
</dbReference>
<dbReference type="InterPro" id="IPR015797">
    <property type="entry name" value="NUDIX_hydrolase-like_dom_sf"/>
</dbReference>
<keyword evidence="2 4" id="KW-0378">Hydrolase</keyword>
<dbReference type="GO" id="GO:0016787">
    <property type="term" value="F:hydrolase activity"/>
    <property type="evidence" value="ECO:0007669"/>
    <property type="project" value="UniProtKB-KW"/>
</dbReference>
<evidence type="ECO:0000313" key="4">
    <source>
        <dbReference type="EMBL" id="MFD1204652.1"/>
    </source>
</evidence>
<evidence type="ECO:0000256" key="2">
    <source>
        <dbReference type="ARBA" id="ARBA00022801"/>
    </source>
</evidence>
<dbReference type="Gene3D" id="3.90.79.10">
    <property type="entry name" value="Nucleoside Triphosphate Pyrophosphohydrolase"/>
    <property type="match status" value="1"/>
</dbReference>
<dbReference type="SUPFAM" id="SSF55811">
    <property type="entry name" value="Nudix"/>
    <property type="match status" value="1"/>
</dbReference>
<feature type="domain" description="Nudix hydrolase" evidence="3">
    <location>
        <begin position="1"/>
        <end position="145"/>
    </location>
</feature>
<dbReference type="CDD" id="cd04688">
    <property type="entry name" value="NUDIX_Hydrolase"/>
    <property type="match status" value="1"/>
</dbReference>
<dbReference type="InterPro" id="IPR020084">
    <property type="entry name" value="NUDIX_hydrolase_CS"/>
</dbReference>
<dbReference type="PANTHER" id="PTHR43046:SF14">
    <property type="entry name" value="MUTT_NUDIX FAMILY PROTEIN"/>
    <property type="match status" value="1"/>
</dbReference>
<keyword evidence="5" id="KW-1185">Reference proteome</keyword>
<evidence type="ECO:0000259" key="3">
    <source>
        <dbReference type="PROSITE" id="PS51462"/>
    </source>
</evidence>
<comment type="cofactor">
    <cofactor evidence="1">
        <name>Mg(2+)</name>
        <dbReference type="ChEBI" id="CHEBI:18420"/>
    </cofactor>
</comment>
<dbReference type="RefSeq" id="WP_381480045.1">
    <property type="nucleotide sequence ID" value="NZ_JBHTLT010000028.1"/>
</dbReference>
<evidence type="ECO:0000256" key="1">
    <source>
        <dbReference type="ARBA" id="ARBA00001946"/>
    </source>
</evidence>
<dbReference type="InterPro" id="IPR000086">
    <property type="entry name" value="NUDIX_hydrolase_dom"/>
</dbReference>
<reference evidence="5" key="1">
    <citation type="journal article" date="2019" name="Int. J. Syst. Evol. Microbiol.">
        <title>The Global Catalogue of Microorganisms (GCM) 10K type strain sequencing project: providing services to taxonomists for standard genome sequencing and annotation.</title>
        <authorList>
            <consortium name="The Broad Institute Genomics Platform"/>
            <consortium name="The Broad Institute Genome Sequencing Center for Infectious Disease"/>
            <person name="Wu L."/>
            <person name="Ma J."/>
        </authorList>
    </citation>
    <scope>NUCLEOTIDE SEQUENCE [LARGE SCALE GENOMIC DNA]</scope>
    <source>
        <strain evidence="5">CCUG 53915</strain>
    </source>
</reference>
<dbReference type="Proteomes" id="UP001597231">
    <property type="component" value="Unassembled WGS sequence"/>
</dbReference>
<accession>A0ABW3TVV7</accession>